<gene>
    <name evidence="1" type="ORF">WH47_08084</name>
</gene>
<keyword evidence="2" id="KW-1185">Reference proteome</keyword>
<sequence>YMDKSLRTAVTSALIEKCKEINSCSKNIHNMRCSFRTNLKNILKSKSSGISADNL</sequence>
<protein>
    <submittedName>
        <fullName evidence="1">Uncharacterized protein</fullName>
    </submittedName>
</protein>
<evidence type="ECO:0000313" key="1">
    <source>
        <dbReference type="EMBL" id="KOC70426.1"/>
    </source>
</evidence>
<dbReference type="AlphaFoldDB" id="A0A0L7RI80"/>
<accession>A0A0L7RI80</accession>
<dbReference type="EMBL" id="KQ414589">
    <property type="protein sequence ID" value="KOC70426.1"/>
    <property type="molecule type" value="Genomic_DNA"/>
</dbReference>
<feature type="non-terminal residue" evidence="1">
    <location>
        <position position="1"/>
    </location>
</feature>
<organism evidence="1 2">
    <name type="scientific">Habropoda laboriosa</name>
    <dbReference type="NCBI Taxonomy" id="597456"/>
    <lineage>
        <taxon>Eukaryota</taxon>
        <taxon>Metazoa</taxon>
        <taxon>Ecdysozoa</taxon>
        <taxon>Arthropoda</taxon>
        <taxon>Hexapoda</taxon>
        <taxon>Insecta</taxon>
        <taxon>Pterygota</taxon>
        <taxon>Neoptera</taxon>
        <taxon>Endopterygota</taxon>
        <taxon>Hymenoptera</taxon>
        <taxon>Apocrita</taxon>
        <taxon>Aculeata</taxon>
        <taxon>Apoidea</taxon>
        <taxon>Anthophila</taxon>
        <taxon>Apidae</taxon>
        <taxon>Habropoda</taxon>
    </lineage>
</organism>
<reference evidence="1 2" key="1">
    <citation type="submission" date="2015-07" db="EMBL/GenBank/DDBJ databases">
        <title>The genome of Habropoda laboriosa.</title>
        <authorList>
            <person name="Pan H."/>
            <person name="Kapheim K."/>
        </authorList>
    </citation>
    <scope>NUCLEOTIDE SEQUENCE [LARGE SCALE GENOMIC DNA]</scope>
    <source>
        <strain evidence="1">0110345459</strain>
    </source>
</reference>
<evidence type="ECO:0000313" key="2">
    <source>
        <dbReference type="Proteomes" id="UP000053825"/>
    </source>
</evidence>
<proteinExistence type="predicted"/>
<dbReference type="Proteomes" id="UP000053825">
    <property type="component" value="Unassembled WGS sequence"/>
</dbReference>
<name>A0A0L7RI80_9HYME</name>